<accession>A0A9W4JRX8</accession>
<dbReference type="SUPFAM" id="SSF49879">
    <property type="entry name" value="SMAD/FHA domain"/>
    <property type="match status" value="1"/>
</dbReference>
<comment type="subcellular location">
    <subcellularLocation>
        <location evidence="1">Nucleus</location>
    </subcellularLocation>
</comment>
<evidence type="ECO:0000256" key="1">
    <source>
        <dbReference type="ARBA" id="ARBA00004123"/>
    </source>
</evidence>
<dbReference type="InterPro" id="IPR032429">
    <property type="entry name" value="Nibrin_BRCT2"/>
</dbReference>
<dbReference type="GO" id="GO:0000724">
    <property type="term" value="P:double-strand break repair via homologous recombination"/>
    <property type="evidence" value="ECO:0007669"/>
    <property type="project" value="TreeGrafter"/>
</dbReference>
<reference evidence="8" key="1">
    <citation type="submission" date="2021-07" db="EMBL/GenBank/DDBJ databases">
        <authorList>
            <person name="Branca A.L. A."/>
        </authorList>
    </citation>
    <scope>NUCLEOTIDE SEQUENCE</scope>
</reference>
<dbReference type="GO" id="GO:0030870">
    <property type="term" value="C:Mre11 complex"/>
    <property type="evidence" value="ECO:0007669"/>
    <property type="project" value="InterPro"/>
</dbReference>
<organism evidence="8 9">
    <name type="scientific">Penicillium salamii</name>
    <dbReference type="NCBI Taxonomy" id="1612424"/>
    <lineage>
        <taxon>Eukaryota</taxon>
        <taxon>Fungi</taxon>
        <taxon>Dikarya</taxon>
        <taxon>Ascomycota</taxon>
        <taxon>Pezizomycotina</taxon>
        <taxon>Eurotiomycetes</taxon>
        <taxon>Eurotiomycetidae</taxon>
        <taxon>Eurotiales</taxon>
        <taxon>Aspergillaceae</taxon>
        <taxon>Penicillium</taxon>
    </lineage>
</organism>
<dbReference type="Proteomes" id="UP001152649">
    <property type="component" value="Unassembled WGS sequence"/>
</dbReference>
<gene>
    <name evidence="8" type="ORF">PSALAMII_LOCUS8602</name>
</gene>
<keyword evidence="2" id="KW-0227">DNA damage</keyword>
<feature type="domain" description="FHA" evidence="7">
    <location>
        <begin position="24"/>
        <end position="87"/>
    </location>
</feature>
<name>A0A9W4JRX8_9EURO</name>
<dbReference type="InterPro" id="IPR008984">
    <property type="entry name" value="SMAD_FHA_dom_sf"/>
</dbReference>
<comment type="similarity">
    <text evidence="5">Belongs to the Nibrin family.</text>
</comment>
<feature type="region of interest" description="Disordered" evidence="6">
    <location>
        <begin position="473"/>
        <end position="563"/>
    </location>
</feature>
<protein>
    <recommendedName>
        <fullName evidence="7">FHA domain-containing protein</fullName>
    </recommendedName>
</protein>
<evidence type="ECO:0000256" key="4">
    <source>
        <dbReference type="ARBA" id="ARBA00023242"/>
    </source>
</evidence>
<feature type="region of interest" description="Disordered" evidence="6">
    <location>
        <begin position="381"/>
        <end position="435"/>
    </location>
</feature>
<dbReference type="InterPro" id="IPR000253">
    <property type="entry name" value="FHA_dom"/>
</dbReference>
<dbReference type="PANTHER" id="PTHR12162">
    <property type="entry name" value="NIBRIN-RELATED"/>
    <property type="match status" value="1"/>
</dbReference>
<dbReference type="InterPro" id="IPR043014">
    <property type="entry name" value="Nibrin_BRCT2_sf"/>
</dbReference>
<evidence type="ECO:0000256" key="3">
    <source>
        <dbReference type="ARBA" id="ARBA00023204"/>
    </source>
</evidence>
<evidence type="ECO:0000313" key="8">
    <source>
        <dbReference type="EMBL" id="CAG8408927.1"/>
    </source>
</evidence>
<dbReference type="PROSITE" id="PS50006">
    <property type="entry name" value="FHA_DOMAIN"/>
    <property type="match status" value="1"/>
</dbReference>
<evidence type="ECO:0000313" key="9">
    <source>
        <dbReference type="Proteomes" id="UP001152649"/>
    </source>
</evidence>
<dbReference type="AlphaFoldDB" id="A0A9W4JRX8"/>
<evidence type="ECO:0000259" key="7">
    <source>
        <dbReference type="PROSITE" id="PS50006"/>
    </source>
</evidence>
<evidence type="ECO:0000256" key="2">
    <source>
        <dbReference type="ARBA" id="ARBA00022763"/>
    </source>
</evidence>
<sequence length="717" mass="80948">MWVLDSTGDFLEGKRVWLRPGKKYLFGRFQREGVRHAVNHNSISRKHMTIEISPVKPKDGLSLRARSEITITDLASKKGTVVDGLKIEGEHKLGKNDEHVIQLAKYEHRLRYGYLSSDRSGIMLTMSVRIKWEPVVLSFSLSSKEMRGEDPLAHVRSRLEDLDVKTVVDYIVDQTTYVVSSKRNTAKGLQALVNGKYIVDDSFIDALVYAATPNDLENLESLCRLEIDFQSEWPDARKHLPPPGKDNIDRPSTAFAPNPARRTIFDQYTFIFCDQSQFDNLQGPINNGQGKALFLEITEGSTTAVDIVRFMEKAAGQQGLVGAGQHSPGGVVLVRFRSKGKFESWAIDIGNEVALMTDQRVIEQREFLDAILGNDASPLCRSLPTEEGSSQAPVSPGIVAQQGSPEAPAIPAPASPVEPEQPRSMSRNKSPSRPYVSKMKIFDDGFDMDSVPMYAPEEEEPTVDTQVMDMDTQAAPEPGQPLDTVKEEPEDDMVSEQLPGARAMKRRRAEMPHHSEKNITATEAEPPKRKRPKLDLLEAARKHREEEEQHKTEQDLRPDETDVDVNQLRNLAIVEEMEVPVRNLPSGHEDENIDRWDDKWNGRKNFKKFRRKGESAGRTRMQAVIVPLEEVTRKEYGVGDHYWSGNNQPADLVHTENQENMEQSNEFPALRSEEPVATVNTPDPVSEPAPARRSKRARESRDSDSDDGTRFRFRRKR</sequence>
<dbReference type="Gene3D" id="3.40.50.10980">
    <property type="entry name" value="Nibrin, BRCT2 domain"/>
    <property type="match status" value="1"/>
</dbReference>
<feature type="compositionally biased region" description="Basic and acidic residues" evidence="6">
    <location>
        <begin position="533"/>
        <end position="560"/>
    </location>
</feature>
<evidence type="ECO:0000256" key="5">
    <source>
        <dbReference type="ARBA" id="ARBA00044757"/>
    </source>
</evidence>
<dbReference type="GO" id="GO:0007095">
    <property type="term" value="P:mitotic G2 DNA damage checkpoint signaling"/>
    <property type="evidence" value="ECO:0007669"/>
    <property type="project" value="InterPro"/>
</dbReference>
<comment type="caution">
    <text evidence="8">The sequence shown here is derived from an EMBL/GenBank/DDBJ whole genome shotgun (WGS) entry which is preliminary data.</text>
</comment>
<feature type="compositionally biased region" description="Basic and acidic residues" evidence="6">
    <location>
        <begin position="697"/>
        <end position="710"/>
    </location>
</feature>
<feature type="region of interest" description="Disordered" evidence="6">
    <location>
        <begin position="640"/>
        <end position="717"/>
    </location>
</feature>
<dbReference type="PANTHER" id="PTHR12162:SF0">
    <property type="entry name" value="NIBRIN"/>
    <property type="match status" value="1"/>
</dbReference>
<dbReference type="InterPro" id="IPR040227">
    <property type="entry name" value="Nibrin-rel"/>
</dbReference>
<keyword evidence="3" id="KW-0234">DNA repair</keyword>
<dbReference type="EMBL" id="CAJVPG010000423">
    <property type="protein sequence ID" value="CAG8408927.1"/>
    <property type="molecule type" value="Genomic_DNA"/>
</dbReference>
<feature type="region of interest" description="Disordered" evidence="6">
    <location>
        <begin position="235"/>
        <end position="256"/>
    </location>
</feature>
<dbReference type="GO" id="GO:0003684">
    <property type="term" value="F:damaged DNA binding"/>
    <property type="evidence" value="ECO:0007669"/>
    <property type="project" value="TreeGrafter"/>
</dbReference>
<keyword evidence="9" id="KW-1185">Reference proteome</keyword>
<proteinExistence type="inferred from homology"/>
<evidence type="ECO:0000256" key="6">
    <source>
        <dbReference type="SAM" id="MobiDB-lite"/>
    </source>
</evidence>
<dbReference type="Pfam" id="PF00498">
    <property type="entry name" value="FHA"/>
    <property type="match status" value="1"/>
</dbReference>
<dbReference type="Pfam" id="PF16508">
    <property type="entry name" value="NIBRIN_BRCT_II"/>
    <property type="match status" value="1"/>
</dbReference>
<dbReference type="Gene3D" id="2.60.200.20">
    <property type="match status" value="1"/>
</dbReference>
<dbReference type="OrthoDB" id="552194at2759"/>
<keyword evidence="4" id="KW-0539">Nucleus</keyword>